<reference evidence="8" key="1">
    <citation type="journal article" date="2016" name="Nature">
        <title>Genome evolution in the allotetraploid frog Xenopus laevis.</title>
        <authorList>
            <person name="Session A.M."/>
            <person name="Uno Y."/>
            <person name="Kwon T."/>
            <person name="Chapman J.A."/>
            <person name="Toyoda A."/>
            <person name="Takahashi S."/>
            <person name="Fukui A."/>
            <person name="Hikosaka A."/>
            <person name="Suzuki A."/>
            <person name="Kondo M."/>
            <person name="van Heeringen S.J."/>
            <person name="Quigley I."/>
            <person name="Heinz S."/>
            <person name="Ogino H."/>
            <person name="Ochi H."/>
            <person name="Hellsten U."/>
            <person name="Lyons J.B."/>
            <person name="Simakov O."/>
            <person name="Putnam N."/>
            <person name="Stites J."/>
            <person name="Kuroki Y."/>
            <person name="Tanaka T."/>
            <person name="Michiue T."/>
            <person name="Watanabe M."/>
            <person name="Bogdanovic O."/>
            <person name="Lister R."/>
            <person name="Georgiou G."/>
            <person name="Paranjpe S.S."/>
            <person name="van Kruijsbergen I."/>
            <person name="Shu S."/>
            <person name="Carlson J."/>
            <person name="Kinoshita T."/>
            <person name="Ohta Y."/>
            <person name="Mawaribuchi S."/>
            <person name="Jenkins J."/>
            <person name="Grimwood J."/>
            <person name="Schmutz J."/>
            <person name="Mitros T."/>
            <person name="Mozaffari S.V."/>
            <person name="Suzuki Y."/>
            <person name="Haramoto Y."/>
            <person name="Yamamoto T.S."/>
            <person name="Takagi C."/>
            <person name="Heald R."/>
            <person name="Miller K."/>
            <person name="Haudenschild C."/>
            <person name="Kitzman J."/>
            <person name="Nakayama T."/>
            <person name="Izutsu Y."/>
            <person name="Robert J."/>
            <person name="Fortriede J."/>
            <person name="Burns K."/>
            <person name="Lotay V."/>
            <person name="Karimi K."/>
            <person name="Yasuoka Y."/>
            <person name="Dichmann D.S."/>
            <person name="Flajnik M.F."/>
            <person name="Houston D.W."/>
            <person name="Shendure J."/>
            <person name="DuPasquier L."/>
            <person name="Vize P.D."/>
            <person name="Zorn A.M."/>
            <person name="Ito M."/>
            <person name="Marcotte E.M."/>
            <person name="Wallingford J.B."/>
            <person name="Ito Y."/>
            <person name="Asashima M."/>
            <person name="Ueno N."/>
            <person name="Matsuda Y."/>
            <person name="Veenstra G.J."/>
            <person name="Fujiyama A."/>
            <person name="Harland R.M."/>
            <person name="Taira M."/>
            <person name="Rokhsar D.S."/>
        </authorList>
    </citation>
    <scope>NUCLEOTIDE SEQUENCE [LARGE SCALE GENOMIC DNA]</scope>
    <source>
        <strain evidence="8">J</strain>
    </source>
</reference>
<keyword evidence="5" id="KW-0812">Transmembrane</keyword>
<dbReference type="Gene3D" id="2.60.40.10">
    <property type="entry name" value="Immunoglobulins"/>
    <property type="match status" value="2"/>
</dbReference>
<keyword evidence="3 5" id="KW-0472">Membrane</keyword>
<evidence type="ECO:0000313" key="7">
    <source>
        <dbReference type="EMBL" id="OCT69321.1"/>
    </source>
</evidence>
<comment type="subcellular location">
    <subcellularLocation>
        <location evidence="1">Membrane</location>
    </subcellularLocation>
</comment>
<dbReference type="InterPro" id="IPR036179">
    <property type="entry name" value="Ig-like_dom_sf"/>
</dbReference>
<feature type="transmembrane region" description="Helical" evidence="5">
    <location>
        <begin position="232"/>
        <end position="256"/>
    </location>
</feature>
<evidence type="ECO:0000313" key="8">
    <source>
        <dbReference type="Proteomes" id="UP000694892"/>
    </source>
</evidence>
<dbReference type="PANTHER" id="PTHR12080">
    <property type="entry name" value="SIGNALING LYMPHOCYTIC ACTIVATION MOLECULE"/>
    <property type="match status" value="1"/>
</dbReference>
<dbReference type="PANTHER" id="PTHR12080:SF55">
    <property type="entry name" value="LYMPHOCYTE FUNCTION-ASSOCIATED ANTIGEN 3"/>
    <property type="match status" value="1"/>
</dbReference>
<keyword evidence="5" id="KW-1133">Transmembrane helix</keyword>
<proteinExistence type="predicted"/>
<dbReference type="GO" id="GO:0016020">
    <property type="term" value="C:membrane"/>
    <property type="evidence" value="ECO:0007669"/>
    <property type="project" value="UniProtKB-SubCell"/>
</dbReference>
<dbReference type="Proteomes" id="UP000694892">
    <property type="component" value="Chromosome 8L"/>
</dbReference>
<dbReference type="SUPFAM" id="SSF48726">
    <property type="entry name" value="Immunoglobulin"/>
    <property type="match status" value="2"/>
</dbReference>
<evidence type="ECO:0000256" key="5">
    <source>
        <dbReference type="SAM" id="Phobius"/>
    </source>
</evidence>
<dbReference type="InterPro" id="IPR013783">
    <property type="entry name" value="Ig-like_fold"/>
</dbReference>
<evidence type="ECO:0000256" key="1">
    <source>
        <dbReference type="ARBA" id="ARBA00004370"/>
    </source>
</evidence>
<sequence length="275" mass="30555">MVCLCSSRCDNDTGTIYNVSCNTSCGPTIHVAGKVGGQATLPVKLEEEVNEIIWIISDGRRLNHFAITKPNEPVDIRVDQYEGRLCSETDASLTLTDLTNQDQRIYLANIYLQSNQRCVQLYQLQIYKNLSSEDILIHPNVTHNGTCNVTVTLSCAVIGSDVTVTWNNTNSPGTEVTNHTLRVYNAQSHVTYTCTARNPISEASRTAHIPVICPTEAPVGNDTQQNTRGLRWTSLILIIFLALASVILIITSYLIVRHFHGMKRKSQDPQQLVEL</sequence>
<evidence type="ECO:0000256" key="3">
    <source>
        <dbReference type="ARBA" id="ARBA00023136"/>
    </source>
</evidence>
<dbReference type="InterPro" id="IPR007110">
    <property type="entry name" value="Ig-like_dom"/>
</dbReference>
<dbReference type="InterPro" id="IPR015631">
    <property type="entry name" value="CD2/SLAM_rcpt"/>
</dbReference>
<feature type="domain" description="Ig-like" evidence="6">
    <location>
        <begin position="150"/>
        <end position="210"/>
    </location>
</feature>
<keyword evidence="2" id="KW-0732">Signal</keyword>
<evidence type="ECO:0000256" key="2">
    <source>
        <dbReference type="ARBA" id="ARBA00022729"/>
    </source>
</evidence>
<name>A0A974CAX6_XENLA</name>
<dbReference type="AlphaFoldDB" id="A0A974CAX6"/>
<dbReference type="EMBL" id="CM004480">
    <property type="protein sequence ID" value="OCT69321.1"/>
    <property type="molecule type" value="Genomic_DNA"/>
</dbReference>
<organism evidence="7 8">
    <name type="scientific">Xenopus laevis</name>
    <name type="common">African clawed frog</name>
    <dbReference type="NCBI Taxonomy" id="8355"/>
    <lineage>
        <taxon>Eukaryota</taxon>
        <taxon>Metazoa</taxon>
        <taxon>Chordata</taxon>
        <taxon>Craniata</taxon>
        <taxon>Vertebrata</taxon>
        <taxon>Euteleostomi</taxon>
        <taxon>Amphibia</taxon>
        <taxon>Batrachia</taxon>
        <taxon>Anura</taxon>
        <taxon>Pipoidea</taxon>
        <taxon>Pipidae</taxon>
        <taxon>Xenopodinae</taxon>
        <taxon>Xenopus</taxon>
        <taxon>Xenopus</taxon>
    </lineage>
</organism>
<dbReference type="PROSITE" id="PS50835">
    <property type="entry name" value="IG_LIKE"/>
    <property type="match status" value="1"/>
</dbReference>
<protein>
    <recommendedName>
        <fullName evidence="6">Ig-like domain-containing protein</fullName>
    </recommendedName>
</protein>
<accession>A0A974CAX6</accession>
<evidence type="ECO:0000259" key="6">
    <source>
        <dbReference type="PROSITE" id="PS50835"/>
    </source>
</evidence>
<gene>
    <name evidence="7" type="ORF">XELAEV_18040636mg</name>
</gene>
<keyword evidence="4" id="KW-0325">Glycoprotein</keyword>
<evidence type="ECO:0000256" key="4">
    <source>
        <dbReference type="ARBA" id="ARBA00023180"/>
    </source>
</evidence>